<dbReference type="GO" id="GO:0002181">
    <property type="term" value="P:cytoplasmic translation"/>
    <property type="evidence" value="ECO:0007669"/>
    <property type="project" value="TreeGrafter"/>
</dbReference>
<dbReference type="InterPro" id="IPR020040">
    <property type="entry name" value="Ribosomal_uL6_a/b-dom"/>
</dbReference>
<dbReference type="GO" id="GO:0022625">
    <property type="term" value="C:cytosolic large ribosomal subunit"/>
    <property type="evidence" value="ECO:0007669"/>
    <property type="project" value="TreeGrafter"/>
</dbReference>
<dbReference type="SUPFAM" id="SSF56053">
    <property type="entry name" value="Ribosomal protein L6"/>
    <property type="match status" value="2"/>
</dbReference>
<keyword evidence="5" id="KW-0687">Ribonucleoprotein</keyword>
<feature type="compositionally biased region" description="Basic residues" evidence="6">
    <location>
        <begin position="169"/>
        <end position="179"/>
    </location>
</feature>
<keyword evidence="4 8" id="KW-0689">Ribosomal protein</keyword>
<keyword evidence="2" id="KW-0699">rRNA-binding</keyword>
<dbReference type="EMBL" id="UOGA01000040">
    <property type="protein sequence ID" value="VAX15525.1"/>
    <property type="molecule type" value="Genomic_DNA"/>
</dbReference>
<evidence type="ECO:0000256" key="4">
    <source>
        <dbReference type="ARBA" id="ARBA00022980"/>
    </source>
</evidence>
<evidence type="ECO:0000256" key="5">
    <source>
        <dbReference type="ARBA" id="ARBA00023274"/>
    </source>
</evidence>
<evidence type="ECO:0000256" key="3">
    <source>
        <dbReference type="ARBA" id="ARBA00022884"/>
    </source>
</evidence>
<evidence type="ECO:0000256" key="2">
    <source>
        <dbReference type="ARBA" id="ARBA00022730"/>
    </source>
</evidence>
<accession>A0A3B1CA22</accession>
<feature type="domain" description="Large ribosomal subunit protein uL6 alpha-beta" evidence="7">
    <location>
        <begin position="11"/>
        <end position="82"/>
    </location>
</feature>
<evidence type="ECO:0000256" key="1">
    <source>
        <dbReference type="ARBA" id="ARBA00009356"/>
    </source>
</evidence>
<reference evidence="8" key="1">
    <citation type="submission" date="2018-06" db="EMBL/GenBank/DDBJ databases">
        <authorList>
            <person name="Zhirakovskaya E."/>
        </authorList>
    </citation>
    <scope>NUCLEOTIDE SEQUENCE</scope>
</reference>
<dbReference type="Gene3D" id="3.90.930.12">
    <property type="entry name" value="Ribosomal protein L6, alpha-beta domain"/>
    <property type="match status" value="2"/>
</dbReference>
<feature type="region of interest" description="Disordered" evidence="6">
    <location>
        <begin position="159"/>
        <end position="179"/>
    </location>
</feature>
<organism evidence="8">
    <name type="scientific">hydrothermal vent metagenome</name>
    <dbReference type="NCBI Taxonomy" id="652676"/>
    <lineage>
        <taxon>unclassified sequences</taxon>
        <taxon>metagenomes</taxon>
        <taxon>ecological metagenomes</taxon>
    </lineage>
</organism>
<dbReference type="PIRSF" id="PIRSF002162">
    <property type="entry name" value="Ribosomal_L6"/>
    <property type="match status" value="1"/>
</dbReference>
<dbReference type="InterPro" id="IPR000702">
    <property type="entry name" value="Ribosomal_uL6-like"/>
</dbReference>
<evidence type="ECO:0000256" key="6">
    <source>
        <dbReference type="SAM" id="MobiDB-lite"/>
    </source>
</evidence>
<dbReference type="FunFam" id="3.90.930.12:FF:000002">
    <property type="entry name" value="50S ribosomal protein L6"/>
    <property type="match status" value="1"/>
</dbReference>
<protein>
    <submittedName>
        <fullName evidence="8">LSU ribosomal protein L6p (L9e)</fullName>
    </submittedName>
</protein>
<dbReference type="GO" id="GO:0003735">
    <property type="term" value="F:structural constituent of ribosome"/>
    <property type="evidence" value="ECO:0007669"/>
    <property type="project" value="InterPro"/>
</dbReference>
<dbReference type="GO" id="GO:0019843">
    <property type="term" value="F:rRNA binding"/>
    <property type="evidence" value="ECO:0007669"/>
    <property type="project" value="UniProtKB-KW"/>
</dbReference>
<evidence type="ECO:0000313" key="8">
    <source>
        <dbReference type="EMBL" id="VAX15525.1"/>
    </source>
</evidence>
<dbReference type="HAMAP" id="MF_01365_B">
    <property type="entry name" value="Ribosomal_uL6_B"/>
    <property type="match status" value="1"/>
</dbReference>
<dbReference type="InterPro" id="IPR002358">
    <property type="entry name" value="Ribosomal_uL6_CS"/>
</dbReference>
<comment type="similarity">
    <text evidence="1">Belongs to the universal ribosomal protein uL6 family.</text>
</comment>
<dbReference type="AlphaFoldDB" id="A0A3B1CA22"/>
<dbReference type="InterPro" id="IPR019906">
    <property type="entry name" value="Ribosomal_uL6_bac-type"/>
</dbReference>
<gene>
    <name evidence="8" type="ORF">MNBD_NITROSPINAE04-2032</name>
</gene>
<name>A0A3B1CA22_9ZZZZ</name>
<keyword evidence="3" id="KW-0694">RNA-binding</keyword>
<evidence type="ECO:0000259" key="7">
    <source>
        <dbReference type="Pfam" id="PF00347"/>
    </source>
</evidence>
<dbReference type="PRINTS" id="PR00059">
    <property type="entry name" value="RIBOSOMALL6"/>
</dbReference>
<dbReference type="Pfam" id="PF00347">
    <property type="entry name" value="Ribosomal_L6"/>
    <property type="match status" value="2"/>
</dbReference>
<dbReference type="PROSITE" id="PS00525">
    <property type="entry name" value="RIBOSOMAL_L6_1"/>
    <property type="match status" value="1"/>
</dbReference>
<dbReference type="InterPro" id="IPR036789">
    <property type="entry name" value="Ribosomal_uL6-like_a/b-dom_sf"/>
</dbReference>
<dbReference type="PANTHER" id="PTHR11655">
    <property type="entry name" value="60S/50S RIBOSOMAL PROTEIN L6/L9"/>
    <property type="match status" value="1"/>
</dbReference>
<feature type="domain" description="Large ribosomal subunit protein uL6 alpha-beta" evidence="7">
    <location>
        <begin position="91"/>
        <end position="164"/>
    </location>
</feature>
<proteinExistence type="inferred from homology"/>
<dbReference type="FunFam" id="3.90.930.12:FF:000001">
    <property type="entry name" value="50S ribosomal protein L6"/>
    <property type="match status" value="1"/>
</dbReference>
<dbReference type="NCBIfam" id="TIGR03654">
    <property type="entry name" value="L6_bact"/>
    <property type="match status" value="1"/>
</dbReference>
<sequence length="179" mass="19441">MSRIGRSPIDIPQGVDVKIDGSAVTVKGKLGQLRKSFNDGMKITVEEGKVLVKRADDTRQNRSLHGLTRSLISNMVTGVSKGFFKTLLIEGVGYKVMSKGKGLEFALGYSHAITLSPPDGISFKTAKPTELTVEGVDKQLVGQVAADIRKLRKPEPYKGKGIRYSGERVRRKAGKTAVK</sequence>
<dbReference type="PANTHER" id="PTHR11655:SF14">
    <property type="entry name" value="LARGE RIBOSOMAL SUBUNIT PROTEIN UL6M"/>
    <property type="match status" value="1"/>
</dbReference>